<evidence type="ECO:0000256" key="1">
    <source>
        <dbReference type="SAM" id="MobiDB-lite"/>
    </source>
</evidence>
<comment type="caution">
    <text evidence="3">The sequence shown here is derived from an EMBL/GenBank/DDBJ whole genome shotgun (WGS) entry which is preliminary data.</text>
</comment>
<dbReference type="RefSeq" id="XP_031023936.1">
    <property type="nucleotide sequence ID" value="XM_031170080.1"/>
</dbReference>
<dbReference type="GeneID" id="42005377"/>
<dbReference type="OrthoDB" id="2128861at2759"/>
<gene>
    <name evidence="3" type="ORF">SmJEL517_g04152</name>
</gene>
<feature type="transmembrane region" description="Helical" evidence="2">
    <location>
        <begin position="177"/>
        <end position="196"/>
    </location>
</feature>
<evidence type="ECO:0000313" key="3">
    <source>
        <dbReference type="EMBL" id="TPX32799.1"/>
    </source>
</evidence>
<evidence type="ECO:0000256" key="2">
    <source>
        <dbReference type="SAM" id="Phobius"/>
    </source>
</evidence>
<feature type="transmembrane region" description="Helical" evidence="2">
    <location>
        <begin position="56"/>
        <end position="76"/>
    </location>
</feature>
<feature type="region of interest" description="Disordered" evidence="1">
    <location>
        <begin position="1"/>
        <end position="26"/>
    </location>
</feature>
<keyword evidence="2" id="KW-1133">Transmembrane helix</keyword>
<proteinExistence type="predicted"/>
<dbReference type="EMBL" id="QEAO01000026">
    <property type="protein sequence ID" value="TPX32799.1"/>
    <property type="molecule type" value="Genomic_DNA"/>
</dbReference>
<organism evidence="3 4">
    <name type="scientific">Synchytrium microbalum</name>
    <dbReference type="NCBI Taxonomy" id="1806994"/>
    <lineage>
        <taxon>Eukaryota</taxon>
        <taxon>Fungi</taxon>
        <taxon>Fungi incertae sedis</taxon>
        <taxon>Chytridiomycota</taxon>
        <taxon>Chytridiomycota incertae sedis</taxon>
        <taxon>Chytridiomycetes</taxon>
        <taxon>Synchytriales</taxon>
        <taxon>Synchytriaceae</taxon>
        <taxon>Synchytrium</taxon>
    </lineage>
</organism>
<name>A0A507C171_9FUNG</name>
<protein>
    <submittedName>
        <fullName evidence="3">Uncharacterized protein</fullName>
    </submittedName>
</protein>
<dbReference type="AlphaFoldDB" id="A0A507C171"/>
<dbReference type="Proteomes" id="UP000319731">
    <property type="component" value="Unassembled WGS sequence"/>
</dbReference>
<feature type="transmembrane region" description="Helical" evidence="2">
    <location>
        <begin position="145"/>
        <end position="165"/>
    </location>
</feature>
<keyword evidence="2" id="KW-0472">Membrane</keyword>
<keyword evidence="4" id="KW-1185">Reference proteome</keyword>
<reference evidence="3 4" key="1">
    <citation type="journal article" date="2019" name="Sci. Rep.">
        <title>Comparative genomics of chytrid fungi reveal insights into the obligate biotrophic and pathogenic lifestyle of Synchytrium endobioticum.</title>
        <authorList>
            <person name="van de Vossenberg B.T.L.H."/>
            <person name="Warris S."/>
            <person name="Nguyen H.D.T."/>
            <person name="van Gent-Pelzer M.P.E."/>
            <person name="Joly D.L."/>
            <person name="van de Geest H.C."/>
            <person name="Bonants P.J.M."/>
            <person name="Smith D.S."/>
            <person name="Levesque C.A."/>
            <person name="van der Lee T.A.J."/>
        </authorList>
    </citation>
    <scope>NUCLEOTIDE SEQUENCE [LARGE SCALE GENOMIC DNA]</scope>
    <source>
        <strain evidence="3 4">JEL517</strain>
    </source>
</reference>
<keyword evidence="2" id="KW-0812">Transmembrane</keyword>
<sequence length="248" mass="27594">MFTKPSRPIYPSAPQQEATEAGEADPLIPAHSPTYIPRPTMPLIIERRIGSLSSTYATFFVLFVICYGMSIFTLAVNDFLRISKDPLFGSEIRFGLFESCLIRTVNGNQLQSCHSWPSADCKLNEGNNDQQPGLSFCQGWLASRYLEIGAVIFGGLAIFAWGLMISDRARGLSTAPAYWLTLFYVSLQIIVMKIIIDLKGDDTFYFGGAYGNSFIALLGSWILAVILLVILTVTIVVRRSSHYVYHQI</sequence>
<evidence type="ECO:0000313" key="4">
    <source>
        <dbReference type="Proteomes" id="UP000319731"/>
    </source>
</evidence>
<accession>A0A507C171</accession>
<feature type="transmembrane region" description="Helical" evidence="2">
    <location>
        <begin position="216"/>
        <end position="237"/>
    </location>
</feature>